<proteinExistence type="predicted"/>
<dbReference type="PIRSF" id="PIRSF014899">
    <property type="entry name" value="UCP014899"/>
    <property type="match status" value="1"/>
</dbReference>
<dbReference type="NCBIfam" id="TIGR02452">
    <property type="entry name" value="TIGR02452 family protein"/>
    <property type="match status" value="1"/>
</dbReference>
<dbReference type="InterPro" id="IPR043472">
    <property type="entry name" value="Macro_dom-like"/>
</dbReference>
<dbReference type="SUPFAM" id="SSF52949">
    <property type="entry name" value="Macro domain-like"/>
    <property type="match status" value="1"/>
</dbReference>
<evidence type="ECO:0000259" key="1">
    <source>
        <dbReference type="Pfam" id="PF10021"/>
    </source>
</evidence>
<evidence type="ECO:0000313" key="3">
    <source>
        <dbReference type="Proteomes" id="UP000644548"/>
    </source>
</evidence>
<gene>
    <name evidence="2" type="ORF">GCM10008960_34830</name>
</gene>
<evidence type="ECO:0000313" key="2">
    <source>
        <dbReference type="EMBL" id="GGS05293.1"/>
    </source>
</evidence>
<accession>A0ABQ2S8L8</accession>
<dbReference type="Gene3D" id="3.40.220.10">
    <property type="entry name" value="Leucine Aminopeptidase, subunit E, domain 1"/>
    <property type="match status" value="1"/>
</dbReference>
<dbReference type="PANTHER" id="PTHR35596:SF1">
    <property type="entry name" value="MICROBIAL-TYPE PARG CATALYTIC DOMAIN-CONTAINING PROTEIN"/>
    <property type="match status" value="1"/>
</dbReference>
<feature type="domain" description="Microbial-type PARG catalytic" evidence="1">
    <location>
        <begin position="10"/>
        <end position="160"/>
    </location>
</feature>
<organism evidence="2 3">
    <name type="scientific">Deinococcus sedimenti</name>
    <dbReference type="NCBI Taxonomy" id="1867090"/>
    <lineage>
        <taxon>Bacteria</taxon>
        <taxon>Thermotogati</taxon>
        <taxon>Deinococcota</taxon>
        <taxon>Deinococci</taxon>
        <taxon>Deinococcales</taxon>
        <taxon>Deinococcaceae</taxon>
        <taxon>Deinococcus</taxon>
    </lineage>
</organism>
<dbReference type="Pfam" id="PF10021">
    <property type="entry name" value="PARG_cat_microb"/>
    <property type="match status" value="1"/>
</dbReference>
<keyword evidence="3" id="KW-1185">Reference proteome</keyword>
<comment type="caution">
    <text evidence="2">The sequence shown here is derived from an EMBL/GenBank/DDBJ whole genome shotgun (WGS) entry which is preliminary data.</text>
</comment>
<dbReference type="EMBL" id="BMQN01000014">
    <property type="protein sequence ID" value="GGS05293.1"/>
    <property type="molecule type" value="Genomic_DNA"/>
</dbReference>
<dbReference type="InterPro" id="IPR019261">
    <property type="entry name" value="PARG_cat_microbial"/>
</dbReference>
<dbReference type="Proteomes" id="UP000644548">
    <property type="component" value="Unassembled WGS sequence"/>
</dbReference>
<reference evidence="3" key="1">
    <citation type="journal article" date="2019" name="Int. J. Syst. Evol. Microbiol.">
        <title>The Global Catalogue of Microorganisms (GCM) 10K type strain sequencing project: providing services to taxonomists for standard genome sequencing and annotation.</title>
        <authorList>
            <consortium name="The Broad Institute Genomics Platform"/>
            <consortium name="The Broad Institute Genome Sequencing Center for Infectious Disease"/>
            <person name="Wu L."/>
            <person name="Ma J."/>
        </authorList>
    </citation>
    <scope>NUCLEOTIDE SEQUENCE [LARGE SCALE GENOMIC DNA]</scope>
    <source>
        <strain evidence="3">JCM 31405</strain>
    </source>
</reference>
<dbReference type="RefSeq" id="WP_189074442.1">
    <property type="nucleotide sequence ID" value="NZ_BMQN01000014.1"/>
</dbReference>
<name>A0ABQ2S8L8_9DEIO</name>
<dbReference type="PANTHER" id="PTHR35596">
    <property type="entry name" value="DUF2263 DOMAIN-CONTAINING PROTEIN"/>
    <property type="match status" value="1"/>
</dbReference>
<sequence length="283" mass="30191">MNNAERVRLAGETLSILREGRYTVNGAEVSLPDPTPMRQGTRLVTPDDSAALADALRERRDAVATVVEVTGETTFTAARRLAHTRPGAAVAALNFASARHAGGGFLRGSLSQEEDLCRASGLYLSLTQPQVAEYYRANARERSTLYTHHLIFSPQVPVFRGDGGALLSAPVGVNVLTAPAPNAGAVAVNEPLRLPLVEPTLRERARRVLGLAAQAGQSQLVLGAWGCGVFRNDPAVVAGVFRDLLRGEARGVFTHVTFAVLDRQPGQPTLTAFRAAWPDGRPT</sequence>
<dbReference type="InterPro" id="IPR012664">
    <property type="entry name" value="CHP02452"/>
</dbReference>
<protein>
    <submittedName>
        <fullName evidence="2">TIGR02452 family protein</fullName>
    </submittedName>
</protein>